<dbReference type="CDD" id="cd07042">
    <property type="entry name" value="STAS_SulP_like_sulfate_transporter"/>
    <property type="match status" value="1"/>
</dbReference>
<feature type="transmembrane region" description="Helical" evidence="6">
    <location>
        <begin position="859"/>
        <end position="880"/>
    </location>
</feature>
<dbReference type="Gene3D" id="3.30.750.24">
    <property type="entry name" value="STAS domain"/>
    <property type="match status" value="1"/>
</dbReference>
<feature type="transmembrane region" description="Helical" evidence="6">
    <location>
        <begin position="1172"/>
        <end position="1189"/>
    </location>
</feature>
<feature type="transmembrane region" description="Helical" evidence="6">
    <location>
        <begin position="907"/>
        <end position="929"/>
    </location>
</feature>
<dbReference type="InterPro" id="IPR008197">
    <property type="entry name" value="WAP_dom"/>
</dbReference>
<dbReference type="SUPFAM" id="SSF49265">
    <property type="entry name" value="Fibronectin type III"/>
    <property type="match status" value="2"/>
</dbReference>
<dbReference type="SMART" id="SM00060">
    <property type="entry name" value="FN3"/>
    <property type="match status" value="3"/>
</dbReference>
<dbReference type="Gene3D" id="2.60.40.10">
    <property type="entry name" value="Immunoglobulins"/>
    <property type="match status" value="1"/>
</dbReference>
<dbReference type="SUPFAM" id="SSF52091">
    <property type="entry name" value="SpoIIaa-like"/>
    <property type="match status" value="1"/>
</dbReference>
<evidence type="ECO:0000313" key="9">
    <source>
        <dbReference type="EMBL" id="KAI1728943.1"/>
    </source>
</evidence>
<organism evidence="9 10">
    <name type="scientific">Ditylenchus destructor</name>
    <dbReference type="NCBI Taxonomy" id="166010"/>
    <lineage>
        <taxon>Eukaryota</taxon>
        <taxon>Metazoa</taxon>
        <taxon>Ecdysozoa</taxon>
        <taxon>Nematoda</taxon>
        <taxon>Chromadorea</taxon>
        <taxon>Rhabditida</taxon>
        <taxon>Tylenchina</taxon>
        <taxon>Tylenchomorpha</taxon>
        <taxon>Sphaerularioidea</taxon>
        <taxon>Anguinidae</taxon>
        <taxon>Anguininae</taxon>
        <taxon>Ditylenchus</taxon>
    </lineage>
</organism>
<proteinExistence type="predicted"/>
<evidence type="ECO:0000259" key="7">
    <source>
        <dbReference type="PROSITE" id="PS50801"/>
    </source>
</evidence>
<dbReference type="PROSITE" id="PS51390">
    <property type="entry name" value="WAP"/>
    <property type="match status" value="1"/>
</dbReference>
<dbReference type="GO" id="GO:0016020">
    <property type="term" value="C:membrane"/>
    <property type="evidence" value="ECO:0007669"/>
    <property type="project" value="UniProtKB-SubCell"/>
</dbReference>
<dbReference type="PANTHER" id="PTHR11814">
    <property type="entry name" value="SULFATE TRANSPORTER"/>
    <property type="match status" value="1"/>
</dbReference>
<gene>
    <name evidence="9" type="ORF">DdX_01155</name>
</gene>
<evidence type="ECO:0000313" key="10">
    <source>
        <dbReference type="Proteomes" id="UP001201812"/>
    </source>
</evidence>
<feature type="transmembrane region" description="Helical" evidence="6">
    <location>
        <begin position="1076"/>
        <end position="1099"/>
    </location>
</feature>
<dbReference type="Pfam" id="PF00916">
    <property type="entry name" value="Sulfate_transp"/>
    <property type="match status" value="1"/>
</dbReference>
<feature type="transmembrane region" description="Helical" evidence="6">
    <location>
        <begin position="1021"/>
        <end position="1044"/>
    </location>
</feature>
<feature type="region of interest" description="Disordered" evidence="5">
    <location>
        <begin position="533"/>
        <end position="558"/>
    </location>
</feature>
<evidence type="ECO:0000256" key="1">
    <source>
        <dbReference type="ARBA" id="ARBA00004141"/>
    </source>
</evidence>
<dbReference type="InterPro" id="IPR003961">
    <property type="entry name" value="FN3_dom"/>
</dbReference>
<dbReference type="InterPro" id="IPR013783">
    <property type="entry name" value="Ig-like_fold"/>
</dbReference>
<evidence type="ECO:0000256" key="3">
    <source>
        <dbReference type="ARBA" id="ARBA00022989"/>
    </source>
</evidence>
<dbReference type="PROSITE" id="PS50801">
    <property type="entry name" value="STAS"/>
    <property type="match status" value="1"/>
</dbReference>
<accession>A0AAD4RB10</accession>
<feature type="transmembrane region" description="Helical" evidence="6">
    <location>
        <begin position="941"/>
        <end position="959"/>
    </location>
</feature>
<dbReference type="InterPro" id="IPR036116">
    <property type="entry name" value="FN3_sf"/>
</dbReference>
<feature type="transmembrane region" description="Helical" evidence="6">
    <location>
        <begin position="988"/>
        <end position="1009"/>
    </location>
</feature>
<dbReference type="EMBL" id="JAKKPZ010000001">
    <property type="protein sequence ID" value="KAI1728943.1"/>
    <property type="molecule type" value="Genomic_DNA"/>
</dbReference>
<dbReference type="CDD" id="cd00063">
    <property type="entry name" value="FN3"/>
    <property type="match status" value="2"/>
</dbReference>
<feature type="transmembrane region" description="Helical" evidence="6">
    <location>
        <begin position="824"/>
        <end position="847"/>
    </location>
</feature>
<keyword evidence="2 6" id="KW-0812">Transmembrane</keyword>
<name>A0AAD4RB10_9BILA</name>
<dbReference type="InterPro" id="IPR036513">
    <property type="entry name" value="STAS_dom_sf"/>
</dbReference>
<dbReference type="InterPro" id="IPR036645">
    <property type="entry name" value="Elafin-like_sf"/>
</dbReference>
<comment type="caution">
    <text evidence="9">The sequence shown here is derived from an EMBL/GenBank/DDBJ whole genome shotgun (WGS) entry which is preliminary data.</text>
</comment>
<dbReference type="CDD" id="cd00199">
    <property type="entry name" value="WAP"/>
    <property type="match status" value="1"/>
</dbReference>
<protein>
    <submittedName>
        <fullName evidence="9">Sulfate permease family domain-containing protein</fullName>
    </submittedName>
</protein>
<dbReference type="NCBIfam" id="TIGR00815">
    <property type="entry name" value="sulP"/>
    <property type="match status" value="1"/>
</dbReference>
<keyword evidence="3 6" id="KW-1133">Transmembrane helix</keyword>
<feature type="compositionally biased region" description="Polar residues" evidence="5">
    <location>
        <begin position="535"/>
        <end position="551"/>
    </location>
</feature>
<keyword evidence="4 6" id="KW-0472">Membrane</keyword>
<keyword evidence="10" id="KW-1185">Reference proteome</keyword>
<evidence type="ECO:0000256" key="4">
    <source>
        <dbReference type="ARBA" id="ARBA00023136"/>
    </source>
</evidence>
<dbReference type="InterPro" id="IPR001902">
    <property type="entry name" value="SLC26A/SulP_fam"/>
</dbReference>
<dbReference type="Pfam" id="PF00095">
    <property type="entry name" value="WAP"/>
    <property type="match status" value="1"/>
</dbReference>
<dbReference type="Gene3D" id="4.10.75.10">
    <property type="entry name" value="Elafin-like"/>
    <property type="match status" value="1"/>
</dbReference>
<dbReference type="InterPro" id="IPR002645">
    <property type="entry name" value="STAS_dom"/>
</dbReference>
<dbReference type="InterPro" id="IPR011547">
    <property type="entry name" value="SLC26A/SulP_dom"/>
</dbReference>
<feature type="domain" description="WAP" evidence="8">
    <location>
        <begin position="1"/>
        <end position="27"/>
    </location>
</feature>
<dbReference type="GO" id="GO:0030414">
    <property type="term" value="F:peptidase inhibitor activity"/>
    <property type="evidence" value="ECO:0007669"/>
    <property type="project" value="InterPro"/>
</dbReference>
<dbReference type="Proteomes" id="UP001201812">
    <property type="component" value="Unassembled WGS sequence"/>
</dbReference>
<sequence>MCDHDGDCPEIEKCCTSGCSRKCVSPILHDQRLLPIPEGITIQERKRKRSAIVRWIMKRMSAQHVATNSNLFVIQWRWSIHKNEETMTPWQTIMVRNKMYAILKHLLAPGRYYTFRVASVNVHGTYGFSRPSHPLFKLSKEVKAPSAPANLSVDSIEYDTVANNWIARVGWVPPNSDLPLKDYQLSWWKSTASLASAYQQNKAGPIQQQLKRSPNEVSGEERIDDEVVEADYTDTGFGRKELENQKRAIIVPSYATTAEIVGLDAGHIYMIELLATVESSEGELKGEPAVLFVQTNFSVPSTPLQPTTISGFISTVPTVQKQENYHLDEIWSPLIENSQLGDVPDIQIYRIDPLIDEPASIDNKVDSFPTVASVQPNPVIDLDDALLTTSTHSFLELTRYRARAKTPYYENGHLRTSVSWLDHPTCSKQSSIFRVYIRTTRCINELPPQQFQVRHCVATFENLQFQCEYFVEVEALPLPDSLHLAQMVTRMTFVTLPCAQTTSEFPLRCHEITSNSFQESVLATPATDFIADNIPNDQPNHPPTSSAQSMPSLLDMPDPPRPEIRLTGSESLKCEPTSQSTAQCVWKPMSPSPTLPMLGYRLMLVSDNNSSSNVSVVSATTHHVEWHGLNPWTKFYRFRLQPITTHGVGSQIEVKFSLAREFISIRPEILPYFNITNMSDHGTVIYDESEALLKPSRPIFFDGSSIPSASSTALTFAMSQDAEDGPEVIFNGQLPCNTYTTRAPMNQEEFDARFHYSRPTHRHSAVVRRAGKSLRRYYQPCLSCKNFITTVMGFVPILNWLPTYDWKANLTCLTVGVMHVPQGIAYAILAGVPPVVGLYTSFFPPLFYMLFGTSRHNSIGSFAVVSLMAGMAVDEIVSSIPLSSNSNATTPIDLSLPPGQFDERVKYSMIVSSTLALCVGLIQLAMGVFRLEIVTTYFSDQVVAGFTTAASCHVFVAQLKDLFGLRKLPRRYGAGNLFMKIFDIARNIPNANVVTVCISAASIIFLIVGKDILNPFLKRRFKLFIALPFELILVLLSTAFAAVFHAHSRYQINIVKELPTGLPTPIVPDYTLLPKLVPHALGIAVVVMAVHISLAKMFAKKMAYKVDPGQELFALGFSSSLSSFFPVYPVSCSLGRTMVNVEAGTKTQLSAAFSSVLLCGIIVYMGQWLRTLPMCVLSAIIIVALKGMVKKFKDLVMLWPLAKIDFSIWLVSFVATVGWDVTEGLALSIVYALFTTVIRVQWPRWHFLANLSGTNDFRDAERYEQVTTHTGICIFRFDSPLLFTNVDRFKANIHKAFKQWQIERPHFLTPLDLKVSSFPEPEKAVDHLNGVITTQSQNATYIPYEKGTSGLLYRHFVIDCSGFTFVDYMGVNALKEIFTEMRNEKVLVYFAAAKAPVRDLFEKSGFYQYVQKSNFYPTIRDAVAIARKRRNASTLHLLEELSLPYDTLDDVLSAQPLN</sequence>
<dbReference type="GO" id="GO:0005576">
    <property type="term" value="C:extracellular region"/>
    <property type="evidence" value="ECO:0007669"/>
    <property type="project" value="InterPro"/>
</dbReference>
<evidence type="ECO:0000256" key="2">
    <source>
        <dbReference type="ARBA" id="ARBA00022692"/>
    </source>
</evidence>
<evidence type="ECO:0000256" key="5">
    <source>
        <dbReference type="SAM" id="MobiDB-lite"/>
    </source>
</evidence>
<evidence type="ECO:0000259" key="8">
    <source>
        <dbReference type="PROSITE" id="PS51390"/>
    </source>
</evidence>
<dbReference type="Pfam" id="PF01740">
    <property type="entry name" value="STAS"/>
    <property type="match status" value="1"/>
</dbReference>
<comment type="subcellular location">
    <subcellularLocation>
        <location evidence="1">Membrane</location>
        <topology evidence="1">Multi-pass membrane protein</topology>
    </subcellularLocation>
</comment>
<reference evidence="9" key="1">
    <citation type="submission" date="2022-01" db="EMBL/GenBank/DDBJ databases">
        <title>Genome Sequence Resource for Two Populations of Ditylenchus destructor, the Migratory Endoparasitic Phytonematode.</title>
        <authorList>
            <person name="Zhang H."/>
            <person name="Lin R."/>
            <person name="Xie B."/>
        </authorList>
    </citation>
    <scope>NUCLEOTIDE SEQUENCE</scope>
    <source>
        <strain evidence="9">BazhouSP</strain>
    </source>
</reference>
<dbReference type="GO" id="GO:0055085">
    <property type="term" value="P:transmembrane transport"/>
    <property type="evidence" value="ECO:0007669"/>
    <property type="project" value="InterPro"/>
</dbReference>
<feature type="domain" description="STAS" evidence="7">
    <location>
        <begin position="1262"/>
        <end position="1426"/>
    </location>
</feature>
<evidence type="ECO:0000256" key="6">
    <source>
        <dbReference type="SAM" id="Phobius"/>
    </source>
</evidence>